<dbReference type="SMART" id="SM01196">
    <property type="entry name" value="FERM_C"/>
    <property type="match status" value="1"/>
</dbReference>
<evidence type="ECO:0000259" key="5">
    <source>
        <dbReference type="PROSITE" id="PS50057"/>
    </source>
</evidence>
<dbReference type="EMBL" id="JAVFWL010000003">
    <property type="protein sequence ID" value="KAK6742462.1"/>
    <property type="molecule type" value="Genomic_DNA"/>
</dbReference>
<gene>
    <name evidence="6" type="primary">Necator_chrIII.g10762</name>
    <name evidence="6" type="ORF">RB195_009997</name>
</gene>
<dbReference type="Pfam" id="PF09379">
    <property type="entry name" value="FERM_N"/>
    <property type="match status" value="1"/>
</dbReference>
<dbReference type="SMART" id="SM00295">
    <property type="entry name" value="B41"/>
    <property type="match status" value="1"/>
</dbReference>
<dbReference type="SUPFAM" id="SSF47031">
    <property type="entry name" value="Second domain of FERM"/>
    <property type="match status" value="1"/>
</dbReference>
<dbReference type="SUPFAM" id="SSF50729">
    <property type="entry name" value="PH domain-like"/>
    <property type="match status" value="1"/>
</dbReference>
<evidence type="ECO:0000256" key="3">
    <source>
        <dbReference type="ARBA" id="ARBA00043944"/>
    </source>
</evidence>
<evidence type="ECO:0000256" key="4">
    <source>
        <dbReference type="SAM" id="MobiDB-lite"/>
    </source>
</evidence>
<dbReference type="PROSITE" id="PS00661">
    <property type="entry name" value="FERM_2"/>
    <property type="match status" value="1"/>
</dbReference>
<dbReference type="PRINTS" id="PR00661">
    <property type="entry name" value="ERMFAMILY"/>
</dbReference>
<dbReference type="CDD" id="cd13186">
    <property type="entry name" value="FERM_C_NBL4_NBL5"/>
    <property type="match status" value="1"/>
</dbReference>
<proteinExistence type="predicted"/>
<dbReference type="InterPro" id="IPR011993">
    <property type="entry name" value="PH-like_dom_sf"/>
</dbReference>
<dbReference type="Pfam" id="PF00373">
    <property type="entry name" value="FERM_M"/>
    <property type="match status" value="1"/>
</dbReference>
<sequence>MKCVLKGVEEAATNFLSLPCRADLEVNSVKAGQAVPTRPASRRTEDDYGMKESIRREGNLGHQIAISDKERCSVSSWKGISRKCCSSRLTTYTKRRSRIMPSFFRTLSSRFRRPPREENDPKRHDSIRVDSRRQISCKILLLDGTDLNVVVTKNALASEVYEQVFYSLDLEERDYFGLQFTDHYHVQHWLDPLKKLIKQVPIGPPFTFRFRVKFYTAEPSSNLKEELTRYQFFLQLKQDVLSGRLPCSKAVAVELAAYALQSELGDYNPKEHCALFISEFRFHPEQDAQMEVEILERYKLCRGQTPAQAEANFLNRAKWLELYGVDMHTVEGKDGNQYSLGLTPSGMLVFDGAEKIGLFSWEKIQKLDFKNRKITLVVEEDADKSATGQVQLHTFVFNLTSHKACKHLWKCAIEHHTFFRLKTRSCVKHSRSQLFRLGSTFKYRGRTEYETVHKDGARLSRRATSTFERRPSQRYGPRQSHAVNAQQRKSDVAREVLVESAVAKPKSSSLPVDQLVSHLTVGDENDKMLVTPAVPTASATSTGTGSVPISRIASAVSYSSSILKRESDNIASHIQVQPTVAVPPTLPSHHITMIPISTMKEKSPSPMEEKFCQFSDTLTEPPTLRSSSRIPKYVPLSSEKDRVNETGMKPQSSTAVSPPLLKQTDKGDLATDLENVSPTSLTTSLSNQKSKPNTGIPRPSKLRLPVVKQKAHETNNQQQEPRISRIPKMSDGFGLRATNNGLSSSFGTTHIPIKTGLDRSSQSRLITDL</sequence>
<feature type="domain" description="FERM" evidence="5">
    <location>
        <begin position="135"/>
        <end position="423"/>
    </location>
</feature>
<dbReference type="SMART" id="SM01195">
    <property type="entry name" value="FA"/>
    <property type="match status" value="1"/>
</dbReference>
<dbReference type="InterPro" id="IPR019749">
    <property type="entry name" value="Band_41_domain"/>
</dbReference>
<dbReference type="CDD" id="cd17108">
    <property type="entry name" value="FERM_F1_EPB41L5_like"/>
    <property type="match status" value="1"/>
</dbReference>
<evidence type="ECO:0000256" key="1">
    <source>
        <dbReference type="ARBA" id="ARBA00004536"/>
    </source>
</evidence>
<dbReference type="InterPro" id="IPR000299">
    <property type="entry name" value="FERM_domain"/>
</dbReference>
<dbReference type="Gene3D" id="1.20.80.10">
    <property type="match status" value="1"/>
</dbReference>
<organism evidence="6 7">
    <name type="scientific">Necator americanus</name>
    <name type="common">Human hookworm</name>
    <dbReference type="NCBI Taxonomy" id="51031"/>
    <lineage>
        <taxon>Eukaryota</taxon>
        <taxon>Metazoa</taxon>
        <taxon>Ecdysozoa</taxon>
        <taxon>Nematoda</taxon>
        <taxon>Chromadorea</taxon>
        <taxon>Rhabditida</taxon>
        <taxon>Rhabditina</taxon>
        <taxon>Rhabditomorpha</taxon>
        <taxon>Strongyloidea</taxon>
        <taxon>Ancylostomatidae</taxon>
        <taxon>Bunostominae</taxon>
        <taxon>Necator</taxon>
    </lineage>
</organism>
<dbReference type="InterPro" id="IPR014352">
    <property type="entry name" value="FERM/acyl-CoA-bd_prot_sf"/>
</dbReference>
<dbReference type="InterPro" id="IPR018980">
    <property type="entry name" value="FERM_PH-like_C"/>
</dbReference>
<keyword evidence="7" id="KW-1185">Reference proteome</keyword>
<evidence type="ECO:0000313" key="7">
    <source>
        <dbReference type="Proteomes" id="UP001303046"/>
    </source>
</evidence>
<accession>A0ABR1CVW3</accession>
<dbReference type="Pfam" id="PF08736">
    <property type="entry name" value="FA"/>
    <property type="match status" value="1"/>
</dbReference>
<dbReference type="InterPro" id="IPR000798">
    <property type="entry name" value="Ez/rad/moesin-like"/>
</dbReference>
<dbReference type="InterPro" id="IPR019748">
    <property type="entry name" value="FERM_central"/>
</dbReference>
<dbReference type="Proteomes" id="UP001303046">
    <property type="component" value="Unassembled WGS sequence"/>
</dbReference>
<dbReference type="InterPro" id="IPR019747">
    <property type="entry name" value="FERM_CS"/>
</dbReference>
<comment type="subcellular location">
    <subcellularLocation>
        <location evidence="1">Cell junction</location>
        <location evidence="1">Adherens junction</location>
    </subcellularLocation>
    <subcellularLocation>
        <location evidence="3">Cell projection</location>
        <location evidence="3">Rhabdomere</location>
    </subcellularLocation>
</comment>
<feature type="compositionally biased region" description="Polar residues" evidence="4">
    <location>
        <begin position="674"/>
        <end position="693"/>
    </location>
</feature>
<feature type="region of interest" description="Disordered" evidence="4">
    <location>
        <begin position="618"/>
        <end position="728"/>
    </location>
</feature>
<feature type="compositionally biased region" description="Polar residues" evidence="4">
    <location>
        <begin position="618"/>
        <end position="629"/>
    </location>
</feature>
<dbReference type="PRINTS" id="PR00935">
    <property type="entry name" value="BAND41"/>
</dbReference>
<feature type="region of interest" description="Disordered" evidence="4">
    <location>
        <begin position="463"/>
        <end position="490"/>
    </location>
</feature>
<dbReference type="InterPro" id="IPR018979">
    <property type="entry name" value="FERM_N"/>
</dbReference>
<evidence type="ECO:0000256" key="2">
    <source>
        <dbReference type="ARBA" id="ARBA00022025"/>
    </source>
</evidence>
<dbReference type="InterPro" id="IPR014847">
    <property type="entry name" value="FA"/>
</dbReference>
<dbReference type="Gene3D" id="3.10.20.90">
    <property type="entry name" value="Phosphatidylinositol 3-kinase Catalytic Subunit, Chain A, domain 1"/>
    <property type="match status" value="1"/>
</dbReference>
<dbReference type="SUPFAM" id="SSF54236">
    <property type="entry name" value="Ubiquitin-like"/>
    <property type="match status" value="1"/>
</dbReference>
<dbReference type="InterPro" id="IPR035963">
    <property type="entry name" value="FERM_2"/>
</dbReference>
<reference evidence="6 7" key="1">
    <citation type="submission" date="2023-08" db="EMBL/GenBank/DDBJ databases">
        <title>A Necator americanus chromosomal reference genome.</title>
        <authorList>
            <person name="Ilik V."/>
            <person name="Petrzelkova K.J."/>
            <person name="Pardy F."/>
            <person name="Fuh T."/>
            <person name="Niatou-Singa F.S."/>
            <person name="Gouil Q."/>
            <person name="Baker L."/>
            <person name="Ritchie M.E."/>
            <person name="Jex A.R."/>
            <person name="Gazzola D."/>
            <person name="Li H."/>
            <person name="Toshio Fujiwara R."/>
            <person name="Zhan B."/>
            <person name="Aroian R.V."/>
            <person name="Pafco B."/>
            <person name="Schwarz E.M."/>
        </authorList>
    </citation>
    <scope>NUCLEOTIDE SEQUENCE [LARGE SCALE GENOMIC DNA]</scope>
    <source>
        <strain evidence="6 7">Aroian</strain>
        <tissue evidence="6">Whole animal</tissue>
    </source>
</reference>
<dbReference type="InterPro" id="IPR029071">
    <property type="entry name" value="Ubiquitin-like_domsf"/>
</dbReference>
<dbReference type="PROSITE" id="PS00660">
    <property type="entry name" value="FERM_1"/>
    <property type="match status" value="1"/>
</dbReference>
<protein>
    <recommendedName>
        <fullName evidence="2">Moesin/ezrin/radixin homolog 1</fullName>
    </recommendedName>
</protein>
<comment type="caution">
    <text evidence="6">The sequence shown here is derived from an EMBL/GenBank/DDBJ whole genome shotgun (WGS) entry which is preliminary data.</text>
</comment>
<evidence type="ECO:0000313" key="6">
    <source>
        <dbReference type="EMBL" id="KAK6742462.1"/>
    </source>
</evidence>
<name>A0ABR1CVW3_NECAM</name>
<dbReference type="PANTHER" id="PTHR23280">
    <property type="entry name" value="4.1 G PROTEIN"/>
    <property type="match status" value="1"/>
</dbReference>
<dbReference type="PROSITE" id="PS50057">
    <property type="entry name" value="FERM_3"/>
    <property type="match status" value="1"/>
</dbReference>
<dbReference type="PANTHER" id="PTHR23280:SF25">
    <property type="entry name" value="MOESIN_EZRIN_RADIXIN HOMOLOG 1"/>
    <property type="match status" value="1"/>
</dbReference>
<dbReference type="Pfam" id="PF09380">
    <property type="entry name" value="FERM_C"/>
    <property type="match status" value="1"/>
</dbReference>
<dbReference type="Gene3D" id="2.30.29.30">
    <property type="entry name" value="Pleckstrin-homology domain (PH domain)/Phosphotyrosine-binding domain (PTB)"/>
    <property type="match status" value="1"/>
</dbReference>
<dbReference type="CDD" id="cd14473">
    <property type="entry name" value="FERM_B-lobe"/>
    <property type="match status" value="1"/>
</dbReference>